<organism evidence="1 2">
    <name type="scientific">Caerostris extrusa</name>
    <name type="common">Bark spider</name>
    <name type="synonym">Caerostris bankana</name>
    <dbReference type="NCBI Taxonomy" id="172846"/>
    <lineage>
        <taxon>Eukaryota</taxon>
        <taxon>Metazoa</taxon>
        <taxon>Ecdysozoa</taxon>
        <taxon>Arthropoda</taxon>
        <taxon>Chelicerata</taxon>
        <taxon>Arachnida</taxon>
        <taxon>Araneae</taxon>
        <taxon>Araneomorphae</taxon>
        <taxon>Entelegynae</taxon>
        <taxon>Araneoidea</taxon>
        <taxon>Araneidae</taxon>
        <taxon>Caerostris</taxon>
    </lineage>
</organism>
<name>A0AAV4NML8_CAEEX</name>
<gene>
    <name evidence="1" type="ORF">CEXT_335201</name>
</gene>
<sequence>MNRTHLKLECTGAIHQAPIRHSLPAGVKDLPKRNKNPTSIMKSLSIKPHYPLQAKPTFVCVWLAADTPHFQL</sequence>
<comment type="caution">
    <text evidence="1">The sequence shown here is derived from an EMBL/GenBank/DDBJ whole genome shotgun (WGS) entry which is preliminary data.</text>
</comment>
<dbReference type="AlphaFoldDB" id="A0AAV4NML8"/>
<protein>
    <submittedName>
        <fullName evidence="1">Uncharacterized protein</fullName>
    </submittedName>
</protein>
<evidence type="ECO:0000313" key="2">
    <source>
        <dbReference type="Proteomes" id="UP001054945"/>
    </source>
</evidence>
<accession>A0AAV4NML8</accession>
<evidence type="ECO:0000313" key="1">
    <source>
        <dbReference type="EMBL" id="GIX85688.1"/>
    </source>
</evidence>
<proteinExistence type="predicted"/>
<dbReference type="Proteomes" id="UP001054945">
    <property type="component" value="Unassembled WGS sequence"/>
</dbReference>
<keyword evidence="2" id="KW-1185">Reference proteome</keyword>
<dbReference type="EMBL" id="BPLR01003538">
    <property type="protein sequence ID" value="GIX85688.1"/>
    <property type="molecule type" value="Genomic_DNA"/>
</dbReference>
<reference evidence="1 2" key="1">
    <citation type="submission" date="2021-06" db="EMBL/GenBank/DDBJ databases">
        <title>Caerostris extrusa draft genome.</title>
        <authorList>
            <person name="Kono N."/>
            <person name="Arakawa K."/>
        </authorList>
    </citation>
    <scope>NUCLEOTIDE SEQUENCE [LARGE SCALE GENOMIC DNA]</scope>
</reference>